<dbReference type="Pfam" id="PF01423">
    <property type="entry name" value="LSM"/>
    <property type="match status" value="1"/>
</dbReference>
<evidence type="ECO:0000256" key="2">
    <source>
        <dbReference type="ARBA" id="ARBA00006850"/>
    </source>
</evidence>
<keyword evidence="6 9" id="KW-0508">mRNA splicing</keyword>
<dbReference type="PROSITE" id="PS52002">
    <property type="entry name" value="SM"/>
    <property type="match status" value="1"/>
</dbReference>
<dbReference type="OrthoDB" id="422364at2759"/>
<dbReference type="GO" id="GO:0071011">
    <property type="term" value="C:precatalytic spliceosome"/>
    <property type="evidence" value="ECO:0007669"/>
    <property type="project" value="TreeGrafter"/>
</dbReference>
<comment type="function">
    <text evidence="9">Plays role in pre-mRNA splicing as component of the U4/U6-U5 tri-snRNP complex that is involved in spliceosome assembly, and as component of the precatalytic spliceosome (spliceosome B complex). The heptameric LSM2-8 complex binds specifically to the 3'-terminal U-tract of U6 snRNA.</text>
</comment>
<sequence length="128" mass="14518">MDQQAAYSTPYKKNTLSCTMSATLKDYLNKRVVIIKVDGECLIASLNGFDKNTNLFITNVFNRISKEFICKAQLLRGSEIALVGLIDAENDDSLAPIDEKKVPMLKDTKNKIENEHVIWEKVYESKTK</sequence>
<dbReference type="InterPro" id="IPR044642">
    <property type="entry name" value="PTHR15588"/>
</dbReference>
<dbReference type="PANTHER" id="PTHR15588">
    <property type="entry name" value="LSM1"/>
    <property type="match status" value="1"/>
</dbReference>
<proteinExistence type="inferred from homology"/>
<keyword evidence="5 9" id="KW-0694">RNA-binding</keyword>
<evidence type="ECO:0000256" key="8">
    <source>
        <dbReference type="ARBA" id="ARBA00023274"/>
    </source>
</evidence>
<comment type="subcellular location">
    <subcellularLocation>
        <location evidence="1 9">Nucleus</location>
    </subcellularLocation>
</comment>
<evidence type="ECO:0000256" key="5">
    <source>
        <dbReference type="ARBA" id="ARBA00022884"/>
    </source>
</evidence>
<evidence type="ECO:0000256" key="6">
    <source>
        <dbReference type="ARBA" id="ARBA00023187"/>
    </source>
</evidence>
<dbReference type="InterPro" id="IPR001163">
    <property type="entry name" value="Sm_dom_euk/arc"/>
</dbReference>
<keyword evidence="4 9" id="KW-0747">Spliceosome</keyword>
<dbReference type="CDD" id="cd01727">
    <property type="entry name" value="LSm8"/>
    <property type="match status" value="1"/>
</dbReference>
<evidence type="ECO:0000256" key="1">
    <source>
        <dbReference type="ARBA" id="ARBA00004123"/>
    </source>
</evidence>
<protein>
    <recommendedName>
        <fullName evidence="9">LSM2-LSM8 complex subunit LSM8</fullName>
    </recommendedName>
</protein>
<dbReference type="SUPFAM" id="SSF50182">
    <property type="entry name" value="Sm-like ribonucleoproteins"/>
    <property type="match status" value="1"/>
</dbReference>
<evidence type="ECO:0000259" key="10">
    <source>
        <dbReference type="PROSITE" id="PS52002"/>
    </source>
</evidence>
<dbReference type="InterPro" id="IPR010920">
    <property type="entry name" value="LSM_dom_sf"/>
</dbReference>
<dbReference type="GO" id="GO:0005688">
    <property type="term" value="C:U6 snRNP"/>
    <property type="evidence" value="ECO:0007669"/>
    <property type="project" value="UniProtKB-UniRule"/>
</dbReference>
<dbReference type="EMBL" id="CP049007">
    <property type="protein sequence ID" value="QID86125.1"/>
    <property type="molecule type" value="Genomic_DNA"/>
</dbReference>
<comment type="subunit">
    <text evidence="9">LSm subunits form a heteromer with a doughnut shape.</text>
</comment>
<evidence type="ECO:0000256" key="3">
    <source>
        <dbReference type="ARBA" id="ARBA00022664"/>
    </source>
</evidence>
<evidence type="ECO:0000313" key="12">
    <source>
        <dbReference type="Proteomes" id="UP000501346"/>
    </source>
</evidence>
<dbReference type="GO" id="GO:0003729">
    <property type="term" value="F:mRNA binding"/>
    <property type="evidence" value="ECO:0007669"/>
    <property type="project" value="TreeGrafter"/>
</dbReference>
<evidence type="ECO:0000256" key="7">
    <source>
        <dbReference type="ARBA" id="ARBA00023242"/>
    </source>
</evidence>
<dbReference type="InterPro" id="IPR047575">
    <property type="entry name" value="Sm"/>
</dbReference>
<organism evidence="11 12">
    <name type="scientific">Saccharomyces pastorianus</name>
    <name type="common">Lager yeast</name>
    <name type="synonym">Saccharomyces cerevisiae x Saccharomyces eubayanus</name>
    <dbReference type="NCBI Taxonomy" id="27292"/>
    <lineage>
        <taxon>Eukaryota</taxon>
        <taxon>Fungi</taxon>
        <taxon>Dikarya</taxon>
        <taxon>Ascomycota</taxon>
        <taxon>Saccharomycotina</taxon>
        <taxon>Saccharomycetes</taxon>
        <taxon>Saccharomycetales</taxon>
        <taxon>Saccharomycetaceae</taxon>
        <taxon>Saccharomyces</taxon>
    </lineage>
</organism>
<dbReference type="FunFam" id="2.30.30.100:FF:000097">
    <property type="entry name" value="U6 snRNA-associated Sm-like protein LSm8"/>
    <property type="match status" value="1"/>
</dbReference>
<reference evidence="11 12" key="1">
    <citation type="journal article" date="2019" name="BMC Genomics">
        <title>Chromosome level assembly and comparative genome analysis confirm lager-brewing yeasts originated from a single hybridization.</title>
        <authorList>
            <person name="Salazar A.N."/>
            <person name="Gorter de Vries A.R."/>
            <person name="van den Broek M."/>
            <person name="Brouwers N."/>
            <person name="de la Torre Cortes P."/>
            <person name="Kuijpers N.G.A."/>
            <person name="Daran J.G."/>
            <person name="Abeel T."/>
        </authorList>
    </citation>
    <scope>NUCLEOTIDE SEQUENCE [LARGE SCALE GENOMIC DNA]</scope>
    <source>
        <strain evidence="11 12">CBS 1483</strain>
    </source>
</reference>
<dbReference type="AlphaFoldDB" id="A0A6C1EAH1"/>
<keyword evidence="3 9" id="KW-0507">mRNA processing</keyword>
<evidence type="ECO:0000256" key="4">
    <source>
        <dbReference type="ARBA" id="ARBA00022728"/>
    </source>
</evidence>
<evidence type="ECO:0000313" key="11">
    <source>
        <dbReference type="EMBL" id="QID86125.1"/>
    </source>
</evidence>
<dbReference type="SMART" id="SM00651">
    <property type="entry name" value="Sm"/>
    <property type="match status" value="1"/>
</dbReference>
<dbReference type="Gene3D" id="2.30.30.100">
    <property type="match status" value="1"/>
</dbReference>
<feature type="domain" description="Sm" evidence="10">
    <location>
        <begin position="19"/>
        <end position="89"/>
    </location>
</feature>
<name>A0A6C1EAH1_SACPS</name>
<keyword evidence="8 9" id="KW-0687">Ribonucleoprotein</keyword>
<dbReference type="InterPro" id="IPR034103">
    <property type="entry name" value="Lsm8"/>
</dbReference>
<keyword evidence="7 9" id="KW-0539">Nucleus</keyword>
<dbReference type="PANTHER" id="PTHR15588:SF9">
    <property type="entry name" value="U6 SNRNA-ASSOCIATED SM-LIKE PROTEIN LSM8"/>
    <property type="match status" value="1"/>
</dbReference>
<dbReference type="Proteomes" id="UP000501346">
    <property type="component" value="Chromosome SeX-ScX"/>
</dbReference>
<comment type="similarity">
    <text evidence="2 9">Belongs to the snRNP Sm proteins family.</text>
</comment>
<dbReference type="GO" id="GO:0046540">
    <property type="term" value="C:U4/U6 x U5 tri-snRNP complex"/>
    <property type="evidence" value="ECO:0007669"/>
    <property type="project" value="UniProtKB-UniRule"/>
</dbReference>
<dbReference type="GO" id="GO:0000398">
    <property type="term" value="P:mRNA splicing, via spliceosome"/>
    <property type="evidence" value="ECO:0007669"/>
    <property type="project" value="UniProtKB-UniRule"/>
</dbReference>
<evidence type="ECO:0000256" key="9">
    <source>
        <dbReference type="RuleBase" id="RU365048"/>
    </source>
</evidence>
<gene>
    <name evidence="11" type="primary">LSM8_2</name>
    <name evidence="9" type="synonym">LSM8</name>
    <name evidence="11" type="ORF">GRS66_008739</name>
</gene>
<accession>A0A6C1EAH1</accession>
<keyword evidence="12" id="KW-1185">Reference proteome</keyword>